<dbReference type="OrthoDB" id="431825at2759"/>
<dbReference type="GO" id="GO:0003723">
    <property type="term" value="F:RNA binding"/>
    <property type="evidence" value="ECO:0007669"/>
    <property type="project" value="TreeGrafter"/>
</dbReference>
<dbReference type="InterPro" id="IPR039754">
    <property type="entry name" value="Esf1"/>
</dbReference>
<comment type="subcellular location">
    <subcellularLocation>
        <location evidence="1">Nucleus</location>
        <location evidence="1">Nucleolus</location>
    </subcellularLocation>
</comment>
<evidence type="ECO:0000256" key="5">
    <source>
        <dbReference type="SAM" id="MobiDB-lite"/>
    </source>
</evidence>
<dbReference type="InterPro" id="IPR012580">
    <property type="entry name" value="NUC153"/>
</dbReference>
<keyword evidence="4" id="KW-0539">Nucleus</keyword>
<feature type="compositionally biased region" description="Basic and acidic residues" evidence="5">
    <location>
        <begin position="48"/>
        <end position="72"/>
    </location>
</feature>
<evidence type="ECO:0000256" key="2">
    <source>
        <dbReference type="ARBA" id="ARBA00009087"/>
    </source>
</evidence>
<feature type="region of interest" description="Disordered" evidence="5">
    <location>
        <begin position="37"/>
        <end position="133"/>
    </location>
</feature>
<name>A0A5C2RXN5_9APHY</name>
<proteinExistence type="inferred from homology"/>
<feature type="compositionally biased region" description="Basic residues" evidence="5">
    <location>
        <begin position="483"/>
        <end position="494"/>
    </location>
</feature>
<comment type="similarity">
    <text evidence="2">Belongs to the ESF1 family.</text>
</comment>
<feature type="compositionally biased region" description="Basic residues" evidence="5">
    <location>
        <begin position="598"/>
        <end position="611"/>
    </location>
</feature>
<dbReference type="GO" id="GO:0005730">
    <property type="term" value="C:nucleolus"/>
    <property type="evidence" value="ECO:0007669"/>
    <property type="project" value="UniProtKB-SubCell"/>
</dbReference>
<evidence type="ECO:0000259" key="6">
    <source>
        <dbReference type="Pfam" id="PF08159"/>
    </source>
</evidence>
<dbReference type="Pfam" id="PF25121">
    <property type="entry name" value="RRM_ESF1"/>
    <property type="match status" value="1"/>
</dbReference>
<dbReference type="PANTHER" id="PTHR12202">
    <property type="entry name" value="ESF1 HOMOLOG"/>
    <property type="match status" value="1"/>
</dbReference>
<feature type="compositionally biased region" description="Basic and acidic residues" evidence="5">
    <location>
        <begin position="495"/>
        <end position="514"/>
    </location>
</feature>
<dbReference type="STRING" id="1328759.A0A5C2RXN5"/>
<dbReference type="Proteomes" id="UP000313359">
    <property type="component" value="Unassembled WGS sequence"/>
</dbReference>
<feature type="region of interest" description="Disordered" evidence="5">
    <location>
        <begin position="398"/>
        <end position="624"/>
    </location>
</feature>
<dbReference type="Pfam" id="PF08159">
    <property type="entry name" value="NUC153"/>
    <property type="match status" value="1"/>
</dbReference>
<sequence>MSDPRFARLKTDPRFRRIRKDKNKVVVDERFKDIFDDKPKKKGKKDRARVDKYGRPLADDHEQESLKRFYRLEEEEEAQLEFKPGPDYARGEVLLESSDEEDDRPAGAQSDDDSDTGGIITLGRDVTQPIPVPDETAEVDLDEDTYADLDAQAAAYAKANPEADQDSQVQRTRRIAVVNLDWDHVRAIHLYKIFSSLVSPTGVPVASGSKDSGTSKSRSVPQVRGKVLSVRVYPSEFGKERMAREEKEGPPPEVFKKRDLNPEEINERTVYEVGEGEDYDEEALRKYQLERLRYYYAIVECDSVEAASHLFNELDGTELERSANVFDLSFVPDDMTFDDDFRDEATDHLSAPYTPLEFVTDALRNSKVKLTWDEDEPERSQVTRRVLTRKEIEENDFRAYIASSSDSDEGDAGPSTSKSKKAAERDKLRALLLGGGDDAMPEGWGQGKADDDDDDVDMEITFTPGLSAAKDGQDETTLETYQRKMREKKKKRKQELRERAQEDKLEKPTEKGLDDDFFDADSEDDGSAGDTEEEVPKGKKRKGKGRKDKGKGRKADDDDEERSARVESTAEELALLAASDNPNGEVKHFDMKAVLRAEKKKGKNKKGKKGNHGVDEGENEVQEDFSIDVKDDRFKAVLEDHTFAIDPSNPHFKKTKSMAALLNERSRRQQEKASKNRETTTTKRSDTDSQQPNLKSLVESVKRKSAVMDEPGIGKRRKMA</sequence>
<dbReference type="EMBL" id="ML122292">
    <property type="protein sequence ID" value="RPD55822.1"/>
    <property type="molecule type" value="Genomic_DNA"/>
</dbReference>
<feature type="compositionally biased region" description="Polar residues" evidence="5">
    <location>
        <begin position="209"/>
        <end position="220"/>
    </location>
</feature>
<keyword evidence="9" id="KW-1185">Reference proteome</keyword>
<evidence type="ECO:0000256" key="4">
    <source>
        <dbReference type="ARBA" id="ARBA00023242"/>
    </source>
</evidence>
<dbReference type="InterPro" id="IPR056750">
    <property type="entry name" value="RRM_ESF1"/>
</dbReference>
<evidence type="ECO:0000256" key="3">
    <source>
        <dbReference type="ARBA" id="ARBA00023054"/>
    </source>
</evidence>
<dbReference type="PANTHER" id="PTHR12202:SF0">
    <property type="entry name" value="ESF1 HOMOLOG"/>
    <property type="match status" value="1"/>
</dbReference>
<gene>
    <name evidence="8" type="ORF">L227DRAFT_532658</name>
</gene>
<feature type="compositionally biased region" description="Basic and acidic residues" evidence="5">
    <location>
        <begin position="585"/>
        <end position="597"/>
    </location>
</feature>
<reference evidence="8" key="1">
    <citation type="journal article" date="2018" name="Genome Biol. Evol.">
        <title>Genomics and development of Lentinus tigrinus, a white-rot wood-decaying mushroom with dimorphic fruiting bodies.</title>
        <authorList>
            <person name="Wu B."/>
            <person name="Xu Z."/>
            <person name="Knudson A."/>
            <person name="Carlson A."/>
            <person name="Chen N."/>
            <person name="Kovaka S."/>
            <person name="LaButti K."/>
            <person name="Lipzen A."/>
            <person name="Pennachio C."/>
            <person name="Riley R."/>
            <person name="Schakwitz W."/>
            <person name="Umezawa K."/>
            <person name="Ohm R.A."/>
            <person name="Grigoriev I.V."/>
            <person name="Nagy L.G."/>
            <person name="Gibbons J."/>
            <person name="Hibbett D."/>
        </authorList>
    </citation>
    <scope>NUCLEOTIDE SEQUENCE [LARGE SCALE GENOMIC DNA]</scope>
    <source>
        <strain evidence="8">ALCF2SS1-6</strain>
    </source>
</reference>
<feature type="compositionally biased region" description="Basic and acidic residues" evidence="5">
    <location>
        <begin position="664"/>
        <end position="687"/>
    </location>
</feature>
<keyword evidence="3" id="KW-0175">Coiled coil</keyword>
<feature type="domain" description="NUC153" evidence="6">
    <location>
        <begin position="631"/>
        <end position="658"/>
    </location>
</feature>
<dbReference type="GO" id="GO:0006364">
    <property type="term" value="P:rRNA processing"/>
    <property type="evidence" value="ECO:0007669"/>
    <property type="project" value="InterPro"/>
</dbReference>
<evidence type="ECO:0000313" key="8">
    <source>
        <dbReference type="EMBL" id="RPD55822.1"/>
    </source>
</evidence>
<accession>A0A5C2RXN5</accession>
<feature type="region of interest" description="Disordered" evidence="5">
    <location>
        <begin position="202"/>
        <end position="222"/>
    </location>
</feature>
<organism evidence="8 9">
    <name type="scientific">Lentinus tigrinus ALCF2SS1-6</name>
    <dbReference type="NCBI Taxonomy" id="1328759"/>
    <lineage>
        <taxon>Eukaryota</taxon>
        <taxon>Fungi</taxon>
        <taxon>Dikarya</taxon>
        <taxon>Basidiomycota</taxon>
        <taxon>Agaricomycotina</taxon>
        <taxon>Agaricomycetes</taxon>
        <taxon>Polyporales</taxon>
        <taxon>Polyporaceae</taxon>
        <taxon>Lentinus</taxon>
    </lineage>
</organism>
<evidence type="ECO:0000313" key="9">
    <source>
        <dbReference type="Proteomes" id="UP000313359"/>
    </source>
</evidence>
<protein>
    <submittedName>
        <fullName evidence="8">Uncharacterized protein</fullName>
    </submittedName>
</protein>
<feature type="domain" description="ESF1 RRM" evidence="7">
    <location>
        <begin position="172"/>
        <end position="346"/>
    </location>
</feature>
<evidence type="ECO:0000256" key="1">
    <source>
        <dbReference type="ARBA" id="ARBA00004604"/>
    </source>
</evidence>
<feature type="compositionally biased region" description="Basic residues" evidence="5">
    <location>
        <begin position="538"/>
        <end position="552"/>
    </location>
</feature>
<feature type="region of interest" description="Disordered" evidence="5">
    <location>
        <begin position="644"/>
        <end position="720"/>
    </location>
</feature>
<dbReference type="AlphaFoldDB" id="A0A5C2RXN5"/>
<evidence type="ECO:0000259" key="7">
    <source>
        <dbReference type="Pfam" id="PF25121"/>
    </source>
</evidence>
<feature type="compositionally biased region" description="Acidic residues" evidence="5">
    <location>
        <begin position="515"/>
        <end position="533"/>
    </location>
</feature>